<proteinExistence type="inferred from homology"/>
<comment type="subcellular location">
    <subcellularLocation>
        <location evidence="7">Cytoplasm</location>
    </subcellularLocation>
    <subcellularLocation>
        <location evidence="7">Nucleus</location>
    </subcellularLocation>
</comment>
<keyword evidence="5 7" id="KW-0653">Protein transport</keyword>
<comment type="function">
    <text evidence="7">Acts as an adapter for the XPO1/CRM1-mediated export of the 60S ribosomal subunit.</text>
</comment>
<dbReference type="EMBL" id="JAQMWT010000366">
    <property type="protein sequence ID" value="KAJ8602825.1"/>
    <property type="molecule type" value="Genomic_DNA"/>
</dbReference>
<comment type="similarity">
    <text evidence="1 7">Belongs to the NMD3 family.</text>
</comment>
<dbReference type="PANTHER" id="PTHR12746">
    <property type="entry name" value="NONSENSE-MEDIATED MRNA DECAY PROTEIN 3"/>
    <property type="match status" value="1"/>
</dbReference>
<dbReference type="Pfam" id="PF21192">
    <property type="entry name" value="OB_NMD3"/>
    <property type="match status" value="1"/>
</dbReference>
<evidence type="ECO:0000256" key="3">
    <source>
        <dbReference type="ARBA" id="ARBA00022448"/>
    </source>
</evidence>
<evidence type="ECO:0000256" key="7">
    <source>
        <dbReference type="RuleBase" id="RU364108"/>
    </source>
</evidence>
<dbReference type="InterPro" id="IPR048898">
    <property type="entry name" value="OB_NMD3"/>
</dbReference>
<dbReference type="PANTHER" id="PTHR12746:SF2">
    <property type="entry name" value="60S RIBOSOMAL EXPORT PROTEIN NMD3"/>
    <property type="match status" value="1"/>
</dbReference>
<dbReference type="GO" id="GO:0015031">
    <property type="term" value="P:protein transport"/>
    <property type="evidence" value="ECO:0007669"/>
    <property type="project" value="UniProtKB-KW"/>
</dbReference>
<comment type="caution">
    <text evidence="10">The sequence shown here is derived from an EMBL/GenBank/DDBJ whole genome shotgun (WGS) entry which is preliminary data.</text>
</comment>
<dbReference type="InterPro" id="IPR039768">
    <property type="entry name" value="Nmd3"/>
</dbReference>
<dbReference type="GO" id="GO:0043023">
    <property type="term" value="F:ribosomal large subunit binding"/>
    <property type="evidence" value="ECO:0007669"/>
    <property type="project" value="InterPro"/>
</dbReference>
<evidence type="ECO:0000259" key="8">
    <source>
        <dbReference type="Pfam" id="PF04981"/>
    </source>
</evidence>
<evidence type="ECO:0000256" key="6">
    <source>
        <dbReference type="ARBA" id="ARBA00023242"/>
    </source>
</evidence>
<dbReference type="GO" id="GO:0000055">
    <property type="term" value="P:ribosomal large subunit export from nucleus"/>
    <property type="evidence" value="ECO:0007669"/>
    <property type="project" value="TreeGrafter"/>
</dbReference>
<dbReference type="AlphaFoldDB" id="A0AAD7XLI2"/>
<dbReference type="GO" id="GO:0005634">
    <property type="term" value="C:nucleus"/>
    <property type="evidence" value="ECO:0007669"/>
    <property type="project" value="UniProtKB-SubCell"/>
</dbReference>
<evidence type="ECO:0000259" key="9">
    <source>
        <dbReference type="Pfam" id="PF21192"/>
    </source>
</evidence>
<dbReference type="Pfam" id="PF04981">
    <property type="entry name" value="NMD3"/>
    <property type="match status" value="1"/>
</dbReference>
<reference evidence="10" key="1">
    <citation type="submission" date="2023-01" db="EMBL/GenBank/DDBJ databases">
        <title>Metagenome sequencing of chrysophaentin producing Chrysophaeum taylorii.</title>
        <authorList>
            <person name="Davison J."/>
            <person name="Bewley C."/>
        </authorList>
    </citation>
    <scope>NUCLEOTIDE SEQUENCE</scope>
    <source>
        <strain evidence="10">NIES-1699</strain>
    </source>
</reference>
<keyword evidence="11" id="KW-1185">Reference proteome</keyword>
<accession>A0AAD7XLI2</accession>
<dbReference type="GO" id="GO:0005737">
    <property type="term" value="C:cytoplasm"/>
    <property type="evidence" value="ECO:0007669"/>
    <property type="project" value="UniProtKB-SubCell"/>
</dbReference>
<evidence type="ECO:0000313" key="11">
    <source>
        <dbReference type="Proteomes" id="UP001230188"/>
    </source>
</evidence>
<keyword evidence="4 7" id="KW-0963">Cytoplasm</keyword>
<feature type="domain" description="Nmd3 N-terminal" evidence="8">
    <location>
        <begin position="6"/>
        <end position="217"/>
    </location>
</feature>
<evidence type="ECO:0000256" key="1">
    <source>
        <dbReference type="ARBA" id="ARBA00009794"/>
    </source>
</evidence>
<organism evidence="10 11">
    <name type="scientific">Chrysophaeum taylorii</name>
    <dbReference type="NCBI Taxonomy" id="2483200"/>
    <lineage>
        <taxon>Eukaryota</taxon>
        <taxon>Sar</taxon>
        <taxon>Stramenopiles</taxon>
        <taxon>Ochrophyta</taxon>
        <taxon>Pelagophyceae</taxon>
        <taxon>Pelagomonadales</taxon>
        <taxon>Pelagomonadaceae</taxon>
        <taxon>Chrysophaeum</taxon>
    </lineage>
</organism>
<feature type="domain" description="60S ribosomal export protein NMD3 OB-fold" evidence="9">
    <location>
        <begin position="293"/>
        <end position="349"/>
    </location>
</feature>
<sequence>MEPNPTNTCVSCLRSRIDITEGIARQVSIHRCRRCARFCAGQSFVACELESKELMALCLKRLKLRAVKVVDAAWVWTEEHSMRLKLKLTVQKEVATGAAMQQTFQVEFVIRNQQCPDCHASFAISWRASVQVRQRVDHKRTFFYLEQVILKRGHAAVKLEQFRGGLDFYFKEKNDAIRFVNFLEDTVPCRVKNSKKLVTADLKSNVFVHQFTALVELAPACKDDLLLLEPREAKRLNMPRLCLVRSVHQTIKLVADNRKAELNSEFYFRAQPRVVLTSRQLAKFVVLDAEGRDVVVAKPSELGITQVSVSTHLKFLQAGDEVLGFDLRTANLPASVSISDLPDVVVVRKAPPDPSWHLKRDTPDNYVEDEGEPDYDIFVQQLQTDRDMRANVNVYKSKKTVSPPPSEPDNDPDAVRLEELLDDFEIGDDHPYDDGVVA</sequence>
<gene>
    <name evidence="10" type="ORF">CTAYLR_002612</name>
</gene>
<evidence type="ECO:0000313" key="10">
    <source>
        <dbReference type="EMBL" id="KAJ8602825.1"/>
    </source>
</evidence>
<name>A0AAD7XLI2_9STRA</name>
<evidence type="ECO:0000256" key="5">
    <source>
        <dbReference type="ARBA" id="ARBA00022927"/>
    </source>
</evidence>
<protein>
    <recommendedName>
        <fullName evidence="2 7">60S ribosomal export protein NMD3</fullName>
    </recommendedName>
</protein>
<evidence type="ECO:0000256" key="2">
    <source>
        <dbReference type="ARBA" id="ARBA00017035"/>
    </source>
</evidence>
<keyword evidence="6 7" id="KW-0539">Nucleus</keyword>
<evidence type="ECO:0000256" key="4">
    <source>
        <dbReference type="ARBA" id="ARBA00022490"/>
    </source>
</evidence>
<dbReference type="Proteomes" id="UP001230188">
    <property type="component" value="Unassembled WGS sequence"/>
</dbReference>
<dbReference type="InterPro" id="IPR007064">
    <property type="entry name" value="Nmd3_N"/>
</dbReference>
<keyword evidence="3 7" id="KW-0813">Transport</keyword>